<reference evidence="7 8" key="1">
    <citation type="submission" date="2016-08" db="EMBL/GenBank/DDBJ databases">
        <title>A Parts List for Fungal Cellulosomes Revealed by Comparative Genomics.</title>
        <authorList>
            <consortium name="DOE Joint Genome Institute"/>
            <person name="Haitjema C.H."/>
            <person name="Gilmore S.P."/>
            <person name="Henske J.K."/>
            <person name="Solomon K.V."/>
            <person name="De Groot R."/>
            <person name="Kuo A."/>
            <person name="Mondo S.J."/>
            <person name="Salamov A.A."/>
            <person name="Labutti K."/>
            <person name="Zhao Z."/>
            <person name="Chiniquy J."/>
            <person name="Barry K."/>
            <person name="Brewer H.M."/>
            <person name="Purvine S.O."/>
            <person name="Wright A.T."/>
            <person name="Boxma B."/>
            <person name="Van Alen T."/>
            <person name="Hackstein J.H."/>
            <person name="Baker S.E."/>
            <person name="Grigoriev I.V."/>
            <person name="O'Malley M.A."/>
        </authorList>
    </citation>
    <scope>NUCLEOTIDE SEQUENCE [LARGE SCALE GENOMIC DNA]</scope>
    <source>
        <strain evidence="7 8">G1</strain>
    </source>
</reference>
<dbReference type="SUPFAM" id="SSF49764">
    <property type="entry name" value="HSP20-like chaperones"/>
    <property type="match status" value="1"/>
</dbReference>
<dbReference type="STRING" id="1754190.A0A1Y2CDX2"/>
<name>A0A1Y2CDX2_9FUNG</name>
<dbReference type="EMBL" id="MCOG01000112">
    <property type="protein sequence ID" value="ORY45004.1"/>
    <property type="molecule type" value="Genomic_DNA"/>
</dbReference>
<dbReference type="AlphaFoldDB" id="A0A1Y2CDX2"/>
<dbReference type="InterPro" id="IPR037895">
    <property type="entry name" value="NUDCD1"/>
</dbReference>
<dbReference type="Pfam" id="PF04969">
    <property type="entry name" value="CS"/>
    <property type="match status" value="1"/>
</dbReference>
<comment type="subcellular location">
    <subcellularLocation>
        <location evidence="2">Cytoplasm</location>
    </subcellularLocation>
    <subcellularLocation>
        <location evidence="1">Nucleus</location>
    </subcellularLocation>
</comment>
<dbReference type="PANTHER" id="PTHR21664">
    <property type="entry name" value="CHRONIC MYELOGENOUS LEUKEMIA TUMOR ANTIGEN 66"/>
    <property type="match status" value="1"/>
</dbReference>
<keyword evidence="8" id="KW-1185">Reference proteome</keyword>
<evidence type="ECO:0000256" key="3">
    <source>
        <dbReference type="ARBA" id="ARBA00018915"/>
    </source>
</evidence>
<dbReference type="Gene3D" id="2.60.40.790">
    <property type="match status" value="1"/>
</dbReference>
<keyword evidence="5" id="KW-0539">Nucleus</keyword>
<evidence type="ECO:0000259" key="6">
    <source>
        <dbReference type="PROSITE" id="PS51203"/>
    </source>
</evidence>
<dbReference type="CDD" id="cd06467">
    <property type="entry name" value="p23_NUDC_like"/>
    <property type="match status" value="1"/>
</dbReference>
<gene>
    <name evidence="7" type="ORF">LY90DRAFT_671571</name>
</gene>
<proteinExistence type="predicted"/>
<organism evidence="7 8">
    <name type="scientific">Neocallimastix californiae</name>
    <dbReference type="NCBI Taxonomy" id="1754190"/>
    <lineage>
        <taxon>Eukaryota</taxon>
        <taxon>Fungi</taxon>
        <taxon>Fungi incertae sedis</taxon>
        <taxon>Chytridiomycota</taxon>
        <taxon>Chytridiomycota incertae sedis</taxon>
        <taxon>Neocallimastigomycetes</taxon>
        <taxon>Neocallimastigales</taxon>
        <taxon>Neocallimastigaceae</taxon>
        <taxon>Neocallimastix</taxon>
    </lineage>
</organism>
<sequence>MKNIPINRQINVNRNLYNVNFEGYKLNLNTDIKIIHHNLPSKVDVNCVKTYSHTPFKIIEARNRLNFVFKNPWYSYGFFYIDESYSLIYILIDDTTFEATYYNLFKIDEPSDENKNEFPTLVFVNENFMILSDGAFNGNIYVLNFSDKDKMVNVLKVISKKKLLEQNNYYEKNIYPVNLMYAKLTEDKKNILLLGYTYNSNANNPTPPEISKMNKKNKIEFYVSLCEIPINNLSNEEGFVDLKLLSASKCNNSPIYGSIEDYIIESDSKIISEGNYVIISENDAFHEYISIINENEGKYNDSSKTENDESIIIEKQSEQLRNQQPKHVNIYKWYQEMDDITLYLNIFELNKKKVNCKFSKKKIELSVLDKNNEIVELFDDELWDEVVPEECIWTIEANKSKNGSIITLHFEKKNQINWVQMFKDDDNVLETVDPSELANIKERLLMFTGKEDQGQSPYQNINSIQQTEECDMEKSPINFVRVTKSGKITDINQGSGFEWLCTSFPTLDTPYFMSDDDNYVLNPNESQEPSIVNYLCLKQDVDGVILKLESHLKMNHCAVFNAFGFVEASKRNKKFAYISNDFEYALIVETSKLVYIYGQPSDEEAKRNSASQYLIDVSNQDSHEMTKEDQKEELIYGVAQLDRHIFMVLKRSSFCIFSVKDE</sequence>
<dbReference type="Proteomes" id="UP000193920">
    <property type="component" value="Unassembled WGS sequence"/>
</dbReference>
<evidence type="ECO:0000313" key="7">
    <source>
        <dbReference type="EMBL" id="ORY45004.1"/>
    </source>
</evidence>
<dbReference type="InterPro" id="IPR008978">
    <property type="entry name" value="HSP20-like_chaperone"/>
</dbReference>
<evidence type="ECO:0000256" key="4">
    <source>
        <dbReference type="ARBA" id="ARBA00022490"/>
    </source>
</evidence>
<evidence type="ECO:0000313" key="8">
    <source>
        <dbReference type="Proteomes" id="UP000193920"/>
    </source>
</evidence>
<comment type="caution">
    <text evidence="7">The sequence shown here is derived from an EMBL/GenBank/DDBJ whole genome shotgun (WGS) entry which is preliminary data.</text>
</comment>
<dbReference type="PANTHER" id="PTHR21664:SF1">
    <property type="entry name" value="NUDC DOMAIN-CONTAINING PROTEIN 1"/>
    <property type="match status" value="1"/>
</dbReference>
<dbReference type="PROSITE" id="PS51203">
    <property type="entry name" value="CS"/>
    <property type="match status" value="1"/>
</dbReference>
<evidence type="ECO:0000256" key="2">
    <source>
        <dbReference type="ARBA" id="ARBA00004496"/>
    </source>
</evidence>
<dbReference type="GO" id="GO:0005634">
    <property type="term" value="C:nucleus"/>
    <property type="evidence" value="ECO:0007669"/>
    <property type="project" value="UniProtKB-SubCell"/>
</dbReference>
<accession>A0A1Y2CDX2</accession>
<dbReference type="GO" id="GO:0005737">
    <property type="term" value="C:cytoplasm"/>
    <property type="evidence" value="ECO:0007669"/>
    <property type="project" value="UniProtKB-SubCell"/>
</dbReference>
<protein>
    <recommendedName>
        <fullName evidence="3">NudC domain-containing protein 1</fullName>
    </recommendedName>
</protein>
<feature type="domain" description="CS" evidence="6">
    <location>
        <begin position="326"/>
        <end position="422"/>
    </location>
</feature>
<evidence type="ECO:0000256" key="5">
    <source>
        <dbReference type="ARBA" id="ARBA00023242"/>
    </source>
</evidence>
<keyword evidence="4" id="KW-0963">Cytoplasm</keyword>
<dbReference type="InterPro" id="IPR007052">
    <property type="entry name" value="CS_dom"/>
</dbReference>
<dbReference type="OrthoDB" id="428655at2759"/>
<evidence type="ECO:0000256" key="1">
    <source>
        <dbReference type="ARBA" id="ARBA00004123"/>
    </source>
</evidence>